<reference evidence="1 2" key="1">
    <citation type="submission" date="2020-11" db="EMBL/GenBank/DDBJ databases">
        <title>P. mediterranea TC4 genome.</title>
        <authorList>
            <person name="Molmeret M."/>
        </authorList>
    </citation>
    <scope>NUCLEOTIDE SEQUENCE [LARGE SCALE GENOMIC DNA]</scope>
    <source>
        <strain evidence="1 2">TC4</strain>
    </source>
</reference>
<proteinExistence type="predicted"/>
<dbReference type="EMBL" id="JADKYU010000066">
    <property type="protein sequence ID" value="MBF4983027.1"/>
    <property type="molecule type" value="Genomic_DNA"/>
</dbReference>
<feature type="non-terminal residue" evidence="1">
    <location>
        <position position="1"/>
    </location>
</feature>
<keyword evidence="2" id="KW-1185">Reference proteome</keyword>
<organism evidence="1 2">
    <name type="scientific">Nonlabens mediterrranea</name>
    <dbReference type="NCBI Taxonomy" id="1419947"/>
    <lineage>
        <taxon>Bacteria</taxon>
        <taxon>Pseudomonadati</taxon>
        <taxon>Bacteroidota</taxon>
        <taxon>Flavobacteriia</taxon>
        <taxon>Flavobacteriales</taxon>
        <taxon>Flavobacteriaceae</taxon>
        <taxon>Nonlabens</taxon>
    </lineage>
</organism>
<evidence type="ECO:0000313" key="1">
    <source>
        <dbReference type="EMBL" id="MBF4983027.1"/>
    </source>
</evidence>
<accession>A0ABS0A0X8</accession>
<evidence type="ECO:0000313" key="2">
    <source>
        <dbReference type="Proteomes" id="UP001194729"/>
    </source>
</evidence>
<dbReference type="Proteomes" id="UP001194729">
    <property type="component" value="Unassembled WGS sequence"/>
</dbReference>
<name>A0ABS0A0X8_9FLAO</name>
<sequence>IDFKRDTNNHIIGISFKIDDKIYSFEGVEGIPVLLIQLDEIHHRARVQTAY</sequence>
<comment type="caution">
    <text evidence="1">The sequence shown here is derived from an EMBL/GenBank/DDBJ whole genome shotgun (WGS) entry which is preliminary data.</text>
</comment>
<protein>
    <submittedName>
        <fullName evidence="1">Uncharacterized protein</fullName>
    </submittedName>
</protein>
<gene>
    <name evidence="1" type="ORF">FNJ87_01295</name>
</gene>